<feature type="compositionally biased region" description="Basic and acidic residues" evidence="3">
    <location>
        <begin position="621"/>
        <end position="635"/>
    </location>
</feature>
<dbReference type="InterPro" id="IPR003593">
    <property type="entry name" value="AAA+_ATPase"/>
</dbReference>
<accession>A0A6S7GBB7</accession>
<name>A0A6S7GBB7_PARCT</name>
<dbReference type="Pfam" id="PF12781">
    <property type="entry name" value="AAA_9"/>
    <property type="match status" value="1"/>
</dbReference>
<keyword evidence="5" id="KW-1185">Reference proteome</keyword>
<proteinExistence type="inferred from homology"/>
<dbReference type="GO" id="GO:0045505">
    <property type="term" value="F:dynein intermediate chain binding"/>
    <property type="evidence" value="ECO:0007669"/>
    <property type="project" value="InterPro"/>
</dbReference>
<dbReference type="InterPro" id="IPR024743">
    <property type="entry name" value="Dynein_HC_stalk"/>
</dbReference>
<dbReference type="InterPro" id="IPR035706">
    <property type="entry name" value="AAA_9"/>
</dbReference>
<dbReference type="Pfam" id="PF18199">
    <property type="entry name" value="Dynein_C"/>
    <property type="match status" value="1"/>
</dbReference>
<dbReference type="GO" id="GO:0007018">
    <property type="term" value="P:microtubule-based movement"/>
    <property type="evidence" value="ECO:0007669"/>
    <property type="project" value="InterPro"/>
</dbReference>
<dbReference type="GO" id="GO:0051959">
    <property type="term" value="F:dynein light intermediate chain binding"/>
    <property type="evidence" value="ECO:0007669"/>
    <property type="project" value="InterPro"/>
</dbReference>
<dbReference type="GO" id="GO:0008569">
    <property type="term" value="F:minus-end-directed microtubule motor activity"/>
    <property type="evidence" value="ECO:0007669"/>
    <property type="project" value="InterPro"/>
</dbReference>
<organism evidence="4 5">
    <name type="scientific">Paramuricea clavata</name>
    <name type="common">Red gorgonian</name>
    <name type="synonym">Violescent sea-whip</name>
    <dbReference type="NCBI Taxonomy" id="317549"/>
    <lineage>
        <taxon>Eukaryota</taxon>
        <taxon>Metazoa</taxon>
        <taxon>Cnidaria</taxon>
        <taxon>Anthozoa</taxon>
        <taxon>Octocorallia</taxon>
        <taxon>Malacalcyonacea</taxon>
        <taxon>Plexauridae</taxon>
        <taxon>Paramuricea</taxon>
    </lineage>
</organism>
<protein>
    <submittedName>
        <fullName evidence="4">Dynein heavy chain domain-containing 1-like</fullName>
    </submittedName>
</protein>
<dbReference type="Gene3D" id="1.20.920.20">
    <property type="match status" value="1"/>
</dbReference>
<evidence type="ECO:0000313" key="4">
    <source>
        <dbReference type="EMBL" id="CAB3986509.1"/>
    </source>
</evidence>
<dbReference type="Gene3D" id="1.10.8.1220">
    <property type="match status" value="1"/>
</dbReference>
<dbReference type="Gene3D" id="1.10.8.720">
    <property type="entry name" value="Region D6 of dynein motor"/>
    <property type="match status" value="1"/>
</dbReference>
<feature type="compositionally biased region" description="Basic and acidic residues" evidence="3">
    <location>
        <begin position="794"/>
        <end position="806"/>
    </location>
</feature>
<dbReference type="SMART" id="SM00382">
    <property type="entry name" value="AAA"/>
    <property type="match status" value="1"/>
</dbReference>
<dbReference type="InterPro" id="IPR026983">
    <property type="entry name" value="DHC"/>
</dbReference>
<gene>
    <name evidence="4" type="ORF">PACLA_8A052885</name>
</gene>
<dbReference type="Gene3D" id="1.20.920.30">
    <property type="match status" value="1"/>
</dbReference>
<dbReference type="InterPro" id="IPR004273">
    <property type="entry name" value="Dynein_heavy_D6_P-loop"/>
</dbReference>
<dbReference type="Pfam" id="PF03028">
    <property type="entry name" value="Dynein_heavy"/>
    <property type="match status" value="1"/>
</dbReference>
<dbReference type="Gene3D" id="1.20.1270.280">
    <property type="match status" value="1"/>
</dbReference>
<dbReference type="InterPro" id="IPR024317">
    <property type="entry name" value="Dynein_heavy_chain_D4_dom"/>
</dbReference>
<dbReference type="Pfam" id="PF17852">
    <property type="entry name" value="Dynein_AAA_lid"/>
    <property type="match status" value="1"/>
</dbReference>
<dbReference type="PANTHER" id="PTHR45703:SF36">
    <property type="entry name" value="DYNEIN HEAVY CHAIN, CYTOPLASMIC"/>
    <property type="match status" value="1"/>
</dbReference>
<feature type="compositionally biased region" description="Basic residues" evidence="3">
    <location>
        <begin position="592"/>
        <end position="602"/>
    </location>
</feature>
<dbReference type="InterPro" id="IPR043160">
    <property type="entry name" value="Dynein_C_barrel"/>
</dbReference>
<feature type="coiled-coil region" evidence="2">
    <location>
        <begin position="1443"/>
        <end position="1487"/>
    </location>
</feature>
<dbReference type="Pfam" id="PF12777">
    <property type="entry name" value="MT"/>
    <property type="match status" value="1"/>
</dbReference>
<dbReference type="InterPro" id="IPR042219">
    <property type="entry name" value="AAA_lid_11_sf"/>
</dbReference>
<dbReference type="GO" id="GO:0030286">
    <property type="term" value="C:dynein complex"/>
    <property type="evidence" value="ECO:0007669"/>
    <property type="project" value="InterPro"/>
</dbReference>
<dbReference type="OrthoDB" id="5986589at2759"/>
<feature type="region of interest" description="Disordered" evidence="3">
    <location>
        <begin position="724"/>
        <end position="846"/>
    </location>
</feature>
<evidence type="ECO:0000256" key="3">
    <source>
        <dbReference type="SAM" id="MobiDB-lite"/>
    </source>
</evidence>
<evidence type="ECO:0000256" key="2">
    <source>
        <dbReference type="SAM" id="Coils"/>
    </source>
</evidence>
<evidence type="ECO:0000256" key="1">
    <source>
        <dbReference type="ARBA" id="ARBA00008887"/>
    </source>
</evidence>
<dbReference type="Gene3D" id="3.40.50.300">
    <property type="entry name" value="P-loop containing nucleotide triphosphate hydrolases"/>
    <property type="match status" value="5"/>
</dbReference>
<dbReference type="PANTHER" id="PTHR45703">
    <property type="entry name" value="DYNEIN HEAVY CHAIN"/>
    <property type="match status" value="1"/>
</dbReference>
<sequence>MSESELFGRIDPATNSWTDGILVKCARNAQAVKNASESLASKSKHEQVRDLTTRSGYHQWIVLDGPLDHGCVDQMNSLLDDGRSLSLASGEIVPFSEAINFLLEVDDLQNAAPATVSRCGIVYCPDGTVGWKSMFKSWLKGAHATWNISIRGLGIISSLMDHCVERTLTFLSDHCTRSLYSNYNDKQMCVGSARGVHEIQRMLTILSSLFDKYILRDNDETLDILDHLNNQQYSRSSSSSEAGSGRSSSIPAHDANTVISSFTYAYIWAFGGDLHENCVEAFDEFSKALLSSGPHPHSSLPPVTVFDYHLDFPTGTLLSSTDKLSGKPRVIASSYVVVPRDEVYFSLLDILLSANKSVLLVGQPGCGKSSFMQNLVNSRYKYVRLSLAHGMSTQFLQEIIESKVQGSRRRESVGNNLVMSSPNTRNVFFLDDMNMAATDGTNNQPSAELVRSLISLGGLYDRQRLCLKPLANTCIVGAAVPPGSPGVGGGVSSFAISPRLARIMTVLSFHALSTATLQSIYCNLVQTWLEDFPAYSLTHHHQLAKAISSSTINLFERISEDLRPTPIHPHYIFTQHDMARVFQGMMILSSKTKTRPRAKARKKENTKQKTSKETGGILNQSHEDVERKNTQEENKIHEEKSLPVVVKKDTLVSINCKTPALTTPLIRVILRLWCHECTRVFSERLIGEDKLWFSSTLHSVALEHFCETSLDSSSEGTDIIVFQRPATPKTPKGTPAAISTPSDGDGDNQTNIETTEHANGTLSSPAGNINQAHLPAPEDGGESDKSQLPVAAGDDSRDCECPDSHPHVSQSNDQKAESESAITDESSTDELDFIPQEEPEPRATLSKQRVVTFEDMSKQHAYRGPLITSDQLIEAGEDLSKIIFCRHFTSSVKQGGAEQERGYGEVTVTGLTEGLKHAQELYNQQDGLPLDLVFFEKAVRHAARLSRSLCLSSGNVLLLSKSGHGRKDLVLLTSFTAGCKLIQLRRNKHEDSRQRMKSAIYVAGLRGKQVVLYVPQNIDHKTMQDVCSLMSEGNCPEIYSTNELAAICNELIPGILRGRRNSNMYVAQERFFRRVRANLHVIVCLDYPSDQPGIVHKFPFSQFFEFPSLLTRTCCIDVFQPWHDSSLTKVSILRLASQHVDAAVQEIIEYFKNSVAAIMSYVHTSSVKMLEQQFGFNRYKCYTPKTFVEFVDIFAKCCDLIWEEEQDKIATCEQALAKVREANEQINEMQKDLDSFTPILRTAEQEVKDCLQLVEGLQTEYSEGREKCKQQESEIEKMTAPIAELERLAKIELDRVSPVFRSAYDALRALNVYDVEEIRSYRTPPDQVVLVVNAVCLLFGKDETWEEGKVLFSREDFIKDLEFFNMKAITDKTFHRLKDYVENPKFVPEAVKEGSLAAMSICVWIRAVYHFCVVYREYFPKQQRVIEAKKILDEAVVYLGDLRVRCNEIKAEVEAKIEDYKEKIHHARSIEKQIQITEQRKSRAEALINSMSSHINSWQERRRVCQYHLKTLIGDALFTAAFICYLGPLEQERREQLLYEWKTVCQEKTEEDDDSDDDTTFTVNAQSSVHTRCTSTSASFPVGSHHIPWRSDFNLKEILSSKEELCTWRNSGLSVNSRAVENALIMRTVCDKASGHWPLLVDTDLQSYAWVKCFYENIANEGGRSSTVTEANETDENCVLDEEVQLLSPDSPSLTTPGQSTRDSDEEFFTNCEESDSTVLTSNQSSRRTSTGACSGLLIREDLARDLNIVTSPLDDTSIDSTSTDFEFDDDEVMIISATDRHRDVKICKAVSTGATMLLIDIERQKLGSKFDNLLARNTFIEKNGKQKIQIGSRCVDYHPAFRLYLYTNIPLELTTEETMSSLFTKCLVINMALSCERLQEDLLDEVLALERPEYEAERRSLQADIYHHEQQIKIAENAVFERVINMNERLLENSEMSQALRHCEELCSAARQQLEESMALQEISKEKQEDYAHVSEHGAAITLIVSRLSELHCYYQTPLRVSLKFIREVVNQRRRGKRSSGSSLARSAELITYITKAMCSKIAKSVYSDHYVVFTFLVAVEKLQLAGQISEEEWNLFCEVKTLSSTDDHSSDASVDDIIPEWIDSEIWKEVTNLDTLPGFQGLKEAILSNSALWKEYFELPPILMAPTPSNIRQLSVFQRALLWKTFKKEKLHMICEDLVLYQLGTNATTIPSFSIDNVYHDSSCITPIVFFLPQSLYKQNWRKHNLKDPIDEVVALARRLRQDDNLRIISLVEEHQASAASAILRTACQRGSWVVIKNCHLTTQWPADVLDIFHQITLNGSKEHITSKHGLFEPDTTPYTVTSCVYEESLVMNPQFRLWFVTVPEIGTPLPAVIVRCGIKFAWDDKLKYEANVRQSFLTLWNKHAHSDKSFKQLQSNDVRAEPLSKYLAPLAIFHSILHERCKYGSRGFNVPYHWSDRDLLWGYQAACLLHSSVFCACTKTTCPSSALMQNISVLYGGQVLNMFDWETIVALAETHFALPKSEVMKPNQVDILLSSSPISVNMNDLGLNECVKSERGVHASKQLTANFSVAFGSTLNSTFCFKPVPYFKELLSVFNDIKSGVRAEQDISTTNQTDESSFQMFLKKEMQNYVILLDSIISQLEEVVLGLEGSISFTSSMHEVAKAVSKDLVPNSWSRYTSVSPILAKWVCSLKQKIGAIGQYRRCEVNKPLTLDIGAFLNKNSLFHALMSDWSRTSGILLHKIEITSELTQDHSTMSTPVTDGVQMRGFVLYNASWNETKGSLEEVKTSGNQRIPSLLLRPCERGETFSAKTTSKNQPCKFDCPVYFYDNLPGKFEPIIPLSYVTLSSSLPTHVSRQRQVFLTVSNI</sequence>
<comment type="similarity">
    <text evidence="1">Belongs to the dynein heavy chain family.</text>
</comment>
<dbReference type="Proteomes" id="UP001152795">
    <property type="component" value="Unassembled WGS sequence"/>
</dbReference>
<dbReference type="Gene3D" id="1.10.472.130">
    <property type="match status" value="1"/>
</dbReference>
<dbReference type="Gene3D" id="3.10.490.20">
    <property type="match status" value="1"/>
</dbReference>
<evidence type="ECO:0000313" key="5">
    <source>
        <dbReference type="Proteomes" id="UP001152795"/>
    </source>
</evidence>
<feature type="coiled-coil region" evidence="2">
    <location>
        <begin position="1209"/>
        <end position="1274"/>
    </location>
</feature>
<dbReference type="InterPro" id="IPR041466">
    <property type="entry name" value="Dynein_AAA5_ext"/>
</dbReference>
<feature type="compositionally biased region" description="Basic and acidic residues" evidence="3">
    <location>
        <begin position="603"/>
        <end position="612"/>
    </location>
</feature>
<dbReference type="SUPFAM" id="SSF52540">
    <property type="entry name" value="P-loop containing nucleoside triphosphate hydrolases"/>
    <property type="match status" value="1"/>
</dbReference>
<dbReference type="Pfam" id="PF12775">
    <property type="entry name" value="AAA_7"/>
    <property type="match status" value="1"/>
</dbReference>
<dbReference type="InterPro" id="IPR041658">
    <property type="entry name" value="AAA_lid_11"/>
</dbReference>
<dbReference type="Pfam" id="PF18198">
    <property type="entry name" value="AAA_lid_11"/>
    <property type="match status" value="1"/>
</dbReference>
<feature type="compositionally biased region" description="Low complexity" evidence="3">
    <location>
        <begin position="725"/>
        <end position="737"/>
    </location>
</feature>
<keyword evidence="2" id="KW-0175">Coiled coil</keyword>
<comment type="caution">
    <text evidence="4">The sequence shown here is derived from an EMBL/GenBank/DDBJ whole genome shotgun (WGS) entry which is preliminary data.</text>
</comment>
<feature type="compositionally biased region" description="Polar residues" evidence="3">
    <location>
        <begin position="739"/>
        <end position="771"/>
    </location>
</feature>
<feature type="compositionally biased region" description="Acidic residues" evidence="3">
    <location>
        <begin position="826"/>
        <end position="838"/>
    </location>
</feature>
<dbReference type="InterPro" id="IPR027417">
    <property type="entry name" value="P-loop_NTPase"/>
</dbReference>
<feature type="region of interest" description="Disordered" evidence="3">
    <location>
        <begin position="592"/>
        <end position="635"/>
    </location>
</feature>
<dbReference type="EMBL" id="CACRXK020001025">
    <property type="protein sequence ID" value="CAB3986509.1"/>
    <property type="molecule type" value="Genomic_DNA"/>
</dbReference>
<reference evidence="4" key="1">
    <citation type="submission" date="2020-04" db="EMBL/GenBank/DDBJ databases">
        <authorList>
            <person name="Alioto T."/>
            <person name="Alioto T."/>
            <person name="Gomez Garrido J."/>
        </authorList>
    </citation>
    <scope>NUCLEOTIDE SEQUENCE</scope>
    <source>
        <strain evidence="4">A484AB</strain>
    </source>
</reference>
<dbReference type="Pfam" id="PF12780">
    <property type="entry name" value="AAA_8"/>
    <property type="match status" value="1"/>
</dbReference>
<dbReference type="InterPro" id="IPR041228">
    <property type="entry name" value="Dynein_C"/>
</dbReference>